<gene>
    <name evidence="2" type="ORF">V5O48_012396</name>
</gene>
<feature type="region of interest" description="Disordered" evidence="1">
    <location>
        <begin position="233"/>
        <end position="279"/>
    </location>
</feature>
<protein>
    <submittedName>
        <fullName evidence="2">Uncharacterized protein</fullName>
    </submittedName>
</protein>
<name>A0ABR3F2Y6_9AGAR</name>
<feature type="compositionally biased region" description="Polar residues" evidence="1">
    <location>
        <begin position="8"/>
        <end position="21"/>
    </location>
</feature>
<comment type="caution">
    <text evidence="2">The sequence shown here is derived from an EMBL/GenBank/DDBJ whole genome shotgun (WGS) entry which is preliminary data.</text>
</comment>
<feature type="compositionally biased region" description="Polar residues" evidence="1">
    <location>
        <begin position="242"/>
        <end position="251"/>
    </location>
</feature>
<dbReference type="Proteomes" id="UP001465976">
    <property type="component" value="Unassembled WGS sequence"/>
</dbReference>
<feature type="compositionally biased region" description="Pro residues" evidence="1">
    <location>
        <begin position="134"/>
        <end position="145"/>
    </location>
</feature>
<feature type="compositionally biased region" description="Polar residues" evidence="1">
    <location>
        <begin position="42"/>
        <end position="55"/>
    </location>
</feature>
<evidence type="ECO:0000256" key="1">
    <source>
        <dbReference type="SAM" id="MobiDB-lite"/>
    </source>
</evidence>
<proteinExistence type="predicted"/>
<keyword evidence="3" id="KW-1185">Reference proteome</keyword>
<reference evidence="2 3" key="1">
    <citation type="submission" date="2024-02" db="EMBL/GenBank/DDBJ databases">
        <title>A draft genome for the cacao thread blight pathogen Marasmius crinis-equi.</title>
        <authorList>
            <person name="Cohen S.P."/>
            <person name="Baruah I.K."/>
            <person name="Amoako-Attah I."/>
            <person name="Bukari Y."/>
            <person name="Meinhardt L.W."/>
            <person name="Bailey B.A."/>
        </authorList>
    </citation>
    <scope>NUCLEOTIDE SEQUENCE [LARGE SCALE GENOMIC DNA]</scope>
    <source>
        <strain evidence="2 3">GH-76</strain>
    </source>
</reference>
<organism evidence="2 3">
    <name type="scientific">Marasmius crinis-equi</name>
    <dbReference type="NCBI Taxonomy" id="585013"/>
    <lineage>
        <taxon>Eukaryota</taxon>
        <taxon>Fungi</taxon>
        <taxon>Dikarya</taxon>
        <taxon>Basidiomycota</taxon>
        <taxon>Agaricomycotina</taxon>
        <taxon>Agaricomycetes</taxon>
        <taxon>Agaricomycetidae</taxon>
        <taxon>Agaricales</taxon>
        <taxon>Marasmiineae</taxon>
        <taxon>Marasmiaceae</taxon>
        <taxon>Marasmius</taxon>
    </lineage>
</organism>
<dbReference type="EMBL" id="JBAHYK010001090">
    <property type="protein sequence ID" value="KAL0569565.1"/>
    <property type="molecule type" value="Genomic_DNA"/>
</dbReference>
<evidence type="ECO:0000313" key="3">
    <source>
        <dbReference type="Proteomes" id="UP001465976"/>
    </source>
</evidence>
<accession>A0ABR3F2Y6</accession>
<sequence>MSAPASKPASTNPKRPNASANTKKRVQGATNTANEKAKRLKVTNNGANTHQNVNPNPGPRARGHALIAQIEKEKQAALQKEVSDSGTATSAAAAKNEAEGGQVLPVSAPVASNNTCGDAQQAPEPQKDKVWEMPPYPKDPIPKPNGEPGSKKKGYNLQAAMGLRDDRTFVRHGARRVGVDYKKSYKNQDPEVKDKLIKWVTKYFPYVDKKHFAIAWPTTEELKCHIQHVRKHGSRRARGVVGSSNANNAGQSGDDEDKDKETGGNDDNSASNGNDTDDT</sequence>
<evidence type="ECO:0000313" key="2">
    <source>
        <dbReference type="EMBL" id="KAL0569565.1"/>
    </source>
</evidence>
<feature type="compositionally biased region" description="Low complexity" evidence="1">
    <location>
        <begin position="265"/>
        <end position="279"/>
    </location>
</feature>
<feature type="compositionally biased region" description="Low complexity" evidence="1">
    <location>
        <begin position="85"/>
        <end position="95"/>
    </location>
</feature>
<feature type="region of interest" description="Disordered" evidence="1">
    <location>
        <begin position="1"/>
        <end position="154"/>
    </location>
</feature>